<evidence type="ECO:0000256" key="14">
    <source>
        <dbReference type="SAM" id="MobiDB-lite"/>
    </source>
</evidence>
<dbReference type="Proteomes" id="UP000032266">
    <property type="component" value="Chromosome"/>
</dbReference>
<keyword evidence="6 15" id="KW-0732">Signal</keyword>
<dbReference type="HOGENOM" id="CLU_004120_0_0_6"/>
<dbReference type="InterPro" id="IPR023296">
    <property type="entry name" value="Glyco_hydro_beta-prop_sf"/>
</dbReference>
<dbReference type="SMART" id="SM00633">
    <property type="entry name" value="Glyco_10"/>
    <property type="match status" value="1"/>
</dbReference>
<evidence type="ECO:0000313" key="20">
    <source>
        <dbReference type="Proteomes" id="UP000032266"/>
    </source>
</evidence>
<dbReference type="CDD" id="cd08987">
    <property type="entry name" value="GH62"/>
    <property type="match status" value="1"/>
</dbReference>
<sequence length="1517" mass="162958">MNKKLLSKCVSAKVSAVMALGVLAGGAVLPAQTLAQNPIVSHVYTADPAARVFNGRVYVVMTHDQDTQSDYNQLVDYYLFSSDDMVNWQDHGIIWNSTTDTNWAGLAYAPDFIERNGKYYLYFPNGGGSIGVAVADKPEGPYVDPLGHALVDGSTPNGNVQWIFDPGVFIDDDGQAYLYFGGGGPGNARVIKLNDDMISTSGSAVSIDVPNFFEALYMHKHNGTYYLSYSSNPDAGMKIEYMTSNNPMTGFTYRGAILPNPWENNNNNNHASIIEYQNQSYIFYHNRAVANERGASTYQRSVNVDLLNYNSDGSIQQVSAGRAGAPQIKRVNAFNQNQAEMFDEENGIETETSTDGTLNIMMGNGDWIKVAGVDFGSGAQALKVRAASEYGSGLEVVLDKLTNTPVATVQIDNTGGWQTWKTQSANLNSTVSGVHDVYLRSTGWHNLNWYQFSGDGGSAGSSTLAVELESLSGQSSFSPLSVKSDSSASNGGYVEWTNDGSHQILNSPSDTTSGQVSIAFTLSQAANVSLQMQASLANGNDDSFYYKVDSGDWITQNNTATSGWGTLSLESFNNLSAGDHVLRILRREDGAKLDNVTLNASTGTIALTNSGDGSGGDNGTGGDNGSGGSDGGSSGGDNGSGGSSGGSAQQTTPGVTADIDISNDWGTGYCASLKITNTNSSAVTWSVSVDVNGAVTNLWNGSWSQTGTVMTVTGAGWNDVLQPGQSDSSIGFCVDRNGDTGGGDNGGGDNGGGDNGGGDNGGDYEVPANNFAVNGGVENGLSNWGTTAGTLTRTTADKHSGSASALISGRTSGWNGVTFNVGELTNGNQYDVAVWVKLAPGSADAPIILTAKRQDDSDSSTYNEYEHIATTTASASNWTLLQGFYTQSGTPFEHFIVESDNDTVSYYVDDFSVGGEVSDNGGGSGNYKFVGNITTSGAVRSDFVQYWDQITPENEGKWGSVEGTRDVYNWSGVDAAYNYAKQHNIPFKQHTFVWGSQYPAWIDSLSSSEQAAEIEEWIRDFCTRYPDVDMIDVVNEATPGHAPAGYAQSAFGSNWIIKSFQLARQYCPNATLILNDYNVLSWNTDEFIAMATPVINAGVVDAIGLQAHGLADRPFSDVESKLNRIAALGLPIYISEYDIAKSNDQAQLDVMKSQFPLFYTHPSVKGITLWGYVVGTTWQDGTGLIYSDGNQRPAMTWLMNYLKEQRGSNSGGDNGGGQTCDLPSKFSWDSTAPLISPKNSNWVSIKDPTIVKYNNKYHVFATVFDTAKNGWGGVYLNFSDWSQAGSAGQVDMSTTSAGSTVAPEVFYFEPHKKWYLIYQWGAKYSTNTDISNPAGWTSPKSLLSGGPSNGIDYWVICDDNYCHLFFSGDDGKLYRSKVSIGNFPNFSGYEVVMSDAVGKLFEASNVYKVEGTNKYLLLVEAYGPRYFRSWTSTSLDGPWTPLADTQSNPFAGAANVSFPSGKWTDDISHGEMIRSGYDQTLTINACNMEYLYQGQDPNSGTSDYNKLPYRLGLLRAK</sequence>
<comment type="subcellular location">
    <subcellularLocation>
        <location evidence="2">Secreted</location>
    </subcellularLocation>
</comment>
<feature type="active site" description="Proton donor" evidence="11">
    <location>
        <position position="214"/>
    </location>
</feature>
<dbReference type="PANTHER" id="PTHR40631:SF2">
    <property type="entry name" value="ALPHA-L-ARABINOFURANOSIDASE"/>
    <property type="match status" value="1"/>
</dbReference>
<dbReference type="PROSITE" id="PS51175">
    <property type="entry name" value="CBM6"/>
    <property type="match status" value="1"/>
</dbReference>
<evidence type="ECO:0000313" key="19">
    <source>
        <dbReference type="EMBL" id="AJQ96215.1"/>
    </source>
</evidence>
<dbReference type="Pfam" id="PF03664">
    <property type="entry name" value="Glyco_hydro_62"/>
    <property type="match status" value="1"/>
</dbReference>
<dbReference type="Gene3D" id="2.115.10.20">
    <property type="entry name" value="Glycosyl hydrolase domain, family 43"/>
    <property type="match status" value="2"/>
</dbReference>
<dbReference type="Gene3D" id="2.60.40.290">
    <property type="match status" value="1"/>
</dbReference>
<dbReference type="PATRIC" id="fig|1445510.3.peg.4151"/>
<dbReference type="RefSeq" id="WP_082070801.1">
    <property type="nucleotide sequence ID" value="NZ_CP007142.1"/>
</dbReference>
<dbReference type="PROSITE" id="PS00591">
    <property type="entry name" value="GH10_1"/>
    <property type="match status" value="1"/>
</dbReference>
<feature type="site" description="Important for catalytic activity, responsible for pKa modulation of the active site Glu and correct orientation of both the proton donor and substrate" evidence="12">
    <location>
        <position position="165"/>
    </location>
</feature>
<evidence type="ECO:0000256" key="1">
    <source>
        <dbReference type="ARBA" id="ARBA00001462"/>
    </source>
</evidence>
<comment type="similarity">
    <text evidence="3">Belongs to the glycosyl hydrolase 43 family.</text>
</comment>
<dbReference type="KEGG" id="gsn:YC6258_04181"/>
<feature type="compositionally biased region" description="Gly residues" evidence="14">
    <location>
        <begin position="612"/>
        <end position="645"/>
    </location>
</feature>
<evidence type="ECO:0000256" key="11">
    <source>
        <dbReference type="PIRSR" id="PIRSR606710-1"/>
    </source>
</evidence>
<dbReference type="GO" id="GO:0046373">
    <property type="term" value="P:L-arabinose metabolic process"/>
    <property type="evidence" value="ECO:0007669"/>
    <property type="project" value="InterPro"/>
</dbReference>
<dbReference type="PROSITE" id="PS51760">
    <property type="entry name" value="GH10_2"/>
    <property type="match status" value="1"/>
</dbReference>
<dbReference type="InterPro" id="IPR012291">
    <property type="entry name" value="CBM2_carb-bd_dom_sf"/>
</dbReference>
<keyword evidence="9 19" id="KW-0326">Glycosidase</keyword>
<evidence type="ECO:0000256" key="9">
    <source>
        <dbReference type="ARBA" id="ARBA00023295"/>
    </source>
</evidence>
<keyword evidence="8" id="KW-0119">Carbohydrate metabolism</keyword>
<dbReference type="InterPro" id="IPR005193">
    <property type="entry name" value="GH62_arabinosidase"/>
</dbReference>
<dbReference type="InterPro" id="IPR008979">
    <property type="entry name" value="Galactose-bd-like_sf"/>
</dbReference>
<dbReference type="Pfam" id="PF00553">
    <property type="entry name" value="CBM_2"/>
    <property type="match status" value="1"/>
</dbReference>
<dbReference type="InterPro" id="IPR031158">
    <property type="entry name" value="GH10_AS"/>
</dbReference>
<evidence type="ECO:0000256" key="5">
    <source>
        <dbReference type="ARBA" id="ARBA00022525"/>
    </source>
</evidence>
<evidence type="ECO:0000256" key="6">
    <source>
        <dbReference type="ARBA" id="ARBA00022729"/>
    </source>
</evidence>
<evidence type="ECO:0000256" key="13">
    <source>
        <dbReference type="PROSITE-ProRule" id="PRU10061"/>
    </source>
</evidence>
<dbReference type="CDD" id="cd09003">
    <property type="entry name" value="GH43_XynD-like"/>
    <property type="match status" value="1"/>
</dbReference>
<evidence type="ECO:0000256" key="12">
    <source>
        <dbReference type="PIRSR" id="PIRSR606710-2"/>
    </source>
</evidence>
<evidence type="ECO:0000256" key="7">
    <source>
        <dbReference type="ARBA" id="ARBA00022801"/>
    </source>
</evidence>
<feature type="active site" description="Nucleophile" evidence="13">
    <location>
        <position position="1136"/>
    </location>
</feature>
<reference evidence="19 20" key="1">
    <citation type="submission" date="2014-01" db="EMBL/GenBank/DDBJ databases">
        <title>Full genme sequencing of cellulolytic bacterium Gynuella sunshinyii YC6258T gen. nov., sp. nov.</title>
        <authorList>
            <person name="Khan H."/>
            <person name="Chung E.J."/>
            <person name="Chung Y.R."/>
        </authorList>
    </citation>
    <scope>NUCLEOTIDE SEQUENCE [LARGE SCALE GENOMIC DNA]</scope>
    <source>
        <strain evidence="19 20">YC6258</strain>
    </source>
</reference>
<keyword evidence="10" id="KW-0624">Polysaccharide degradation</keyword>
<feature type="domain" description="CBM6" evidence="17">
    <location>
        <begin position="335"/>
        <end position="453"/>
    </location>
</feature>
<evidence type="ECO:0000256" key="15">
    <source>
        <dbReference type="SAM" id="SignalP"/>
    </source>
</evidence>
<dbReference type="GO" id="GO:0045493">
    <property type="term" value="P:xylan catabolic process"/>
    <property type="evidence" value="ECO:0007669"/>
    <property type="project" value="UniProtKB-KW"/>
</dbReference>
<gene>
    <name evidence="19" type="ORF">YC6258_04181</name>
</gene>
<dbReference type="GO" id="GO:0005576">
    <property type="term" value="C:extracellular region"/>
    <property type="evidence" value="ECO:0007669"/>
    <property type="project" value="UniProtKB-SubCell"/>
</dbReference>
<feature type="chain" id="PRO_5002183470" description="non-reducing end alpha-L-arabinofuranosidase" evidence="15">
    <location>
        <begin position="25"/>
        <end position="1517"/>
    </location>
</feature>
<feature type="active site" description="Proton acceptor" evidence="11">
    <location>
        <position position="66"/>
    </location>
</feature>
<dbReference type="GO" id="GO:0030247">
    <property type="term" value="F:polysaccharide binding"/>
    <property type="evidence" value="ECO:0007669"/>
    <property type="project" value="UniProtKB-UniRule"/>
</dbReference>
<dbReference type="Pfam" id="PF00331">
    <property type="entry name" value="Glyco_hydro_10"/>
    <property type="match status" value="1"/>
</dbReference>
<feature type="region of interest" description="Disordered" evidence="14">
    <location>
        <begin position="728"/>
        <end position="771"/>
    </location>
</feature>
<dbReference type="InterPro" id="IPR001919">
    <property type="entry name" value="CBD2"/>
</dbReference>
<evidence type="ECO:0000259" key="17">
    <source>
        <dbReference type="PROSITE" id="PS51175"/>
    </source>
</evidence>
<organism evidence="19 20">
    <name type="scientific">Gynuella sunshinyii YC6258</name>
    <dbReference type="NCBI Taxonomy" id="1445510"/>
    <lineage>
        <taxon>Bacteria</taxon>
        <taxon>Pseudomonadati</taxon>
        <taxon>Pseudomonadota</taxon>
        <taxon>Gammaproteobacteria</taxon>
        <taxon>Oceanospirillales</taxon>
        <taxon>Saccharospirillaceae</taxon>
        <taxon>Gynuella</taxon>
    </lineage>
</organism>
<dbReference type="InterPro" id="IPR001000">
    <property type="entry name" value="GH10_dom"/>
</dbReference>
<evidence type="ECO:0000256" key="4">
    <source>
        <dbReference type="ARBA" id="ARBA00012670"/>
    </source>
</evidence>
<dbReference type="SUPFAM" id="SSF75005">
    <property type="entry name" value="Arabinanase/levansucrase/invertase"/>
    <property type="match status" value="2"/>
</dbReference>
<protein>
    <recommendedName>
        <fullName evidence="4">non-reducing end alpha-L-arabinofuranosidase</fullName>
        <ecNumber evidence="4">3.2.1.55</ecNumber>
    </recommendedName>
</protein>
<dbReference type="Pfam" id="PF03422">
    <property type="entry name" value="CBM_6"/>
    <property type="match status" value="1"/>
</dbReference>
<dbReference type="EMBL" id="CP007142">
    <property type="protein sequence ID" value="AJQ96215.1"/>
    <property type="molecule type" value="Genomic_DNA"/>
</dbReference>
<dbReference type="InterPro" id="IPR006710">
    <property type="entry name" value="Glyco_hydro_43"/>
</dbReference>
<feature type="compositionally biased region" description="Gly residues" evidence="14">
    <location>
        <begin position="739"/>
        <end position="761"/>
    </location>
</feature>
<feature type="domain" description="GH10" evidence="18">
    <location>
        <begin position="930"/>
        <end position="1201"/>
    </location>
</feature>
<evidence type="ECO:0000256" key="2">
    <source>
        <dbReference type="ARBA" id="ARBA00004613"/>
    </source>
</evidence>
<evidence type="ECO:0000259" key="16">
    <source>
        <dbReference type="PROSITE" id="PS51173"/>
    </source>
</evidence>
<evidence type="ECO:0000256" key="8">
    <source>
        <dbReference type="ARBA" id="ARBA00023277"/>
    </source>
</evidence>
<feature type="region of interest" description="Disordered" evidence="14">
    <location>
        <begin position="604"/>
        <end position="659"/>
    </location>
</feature>
<dbReference type="InterPro" id="IPR008965">
    <property type="entry name" value="CBM2/CBM3_carb-bd_dom_sf"/>
</dbReference>
<dbReference type="GO" id="GO:0046556">
    <property type="term" value="F:alpha-L-arabinofuranosidase activity"/>
    <property type="evidence" value="ECO:0007669"/>
    <property type="project" value="UniProtKB-EC"/>
</dbReference>
<name>A0A0C5VA54_9GAMM</name>
<dbReference type="PROSITE" id="PS51173">
    <property type="entry name" value="CBM2"/>
    <property type="match status" value="1"/>
</dbReference>
<keyword evidence="5" id="KW-0964">Secreted</keyword>
<dbReference type="SUPFAM" id="SSF49384">
    <property type="entry name" value="Carbohydrate-binding domain"/>
    <property type="match status" value="1"/>
</dbReference>
<dbReference type="Gene3D" id="3.20.20.80">
    <property type="entry name" value="Glycosidases"/>
    <property type="match status" value="1"/>
</dbReference>
<feature type="domain" description="CBM2" evidence="16">
    <location>
        <begin position="648"/>
        <end position="754"/>
    </location>
</feature>
<evidence type="ECO:0000259" key="18">
    <source>
        <dbReference type="PROSITE" id="PS51760"/>
    </source>
</evidence>
<dbReference type="Gene3D" id="2.60.120.260">
    <property type="entry name" value="Galactose-binding domain-like"/>
    <property type="match status" value="3"/>
</dbReference>
<dbReference type="InterPro" id="IPR006584">
    <property type="entry name" value="Cellulose-bd_IV"/>
</dbReference>
<dbReference type="SUPFAM" id="SSF49785">
    <property type="entry name" value="Galactose-binding domain-like"/>
    <property type="match status" value="2"/>
</dbReference>
<keyword evidence="20" id="KW-1185">Reference proteome</keyword>
<proteinExistence type="inferred from homology"/>
<dbReference type="Pfam" id="PF04616">
    <property type="entry name" value="Glyco_hydro_43"/>
    <property type="match status" value="1"/>
</dbReference>
<dbReference type="STRING" id="1445510.YC6258_04181"/>
<dbReference type="OrthoDB" id="951108at2"/>
<accession>A0A0C5VA54</accession>
<comment type="catalytic activity">
    <reaction evidence="1">
        <text>Hydrolysis of terminal non-reducing alpha-L-arabinofuranoside residues in alpha-L-arabinosides.</text>
        <dbReference type="EC" id="3.2.1.55"/>
    </reaction>
</comment>
<dbReference type="SMART" id="SM00606">
    <property type="entry name" value="CBD_IV"/>
    <property type="match status" value="1"/>
</dbReference>
<evidence type="ECO:0000256" key="10">
    <source>
        <dbReference type="ARBA" id="ARBA00023326"/>
    </source>
</evidence>
<keyword evidence="19" id="KW-0858">Xylan degradation</keyword>
<dbReference type="PANTHER" id="PTHR40631">
    <property type="entry name" value="ALPHA-L-ARABINOFURANOSIDASE AXHA-2-RELATED"/>
    <property type="match status" value="1"/>
</dbReference>
<dbReference type="EC" id="3.2.1.55" evidence="4"/>
<feature type="signal peptide" evidence="15">
    <location>
        <begin position="1"/>
        <end position="24"/>
    </location>
</feature>
<dbReference type="CDD" id="cd04084">
    <property type="entry name" value="CBM6_xylanase-like"/>
    <property type="match status" value="1"/>
</dbReference>
<dbReference type="InterPro" id="IPR005084">
    <property type="entry name" value="CBM6"/>
</dbReference>
<dbReference type="InterPro" id="IPR017853">
    <property type="entry name" value="GH"/>
</dbReference>
<dbReference type="SMART" id="SM00637">
    <property type="entry name" value="CBD_II"/>
    <property type="match status" value="1"/>
</dbReference>
<evidence type="ECO:0000256" key="3">
    <source>
        <dbReference type="ARBA" id="ARBA00009865"/>
    </source>
</evidence>
<keyword evidence="7 19" id="KW-0378">Hydrolase</keyword>
<dbReference type="SUPFAM" id="SSF51445">
    <property type="entry name" value="(Trans)glycosidases"/>
    <property type="match status" value="1"/>
</dbReference>